<evidence type="ECO:0000313" key="2">
    <source>
        <dbReference type="Proteomes" id="UP000324800"/>
    </source>
</evidence>
<protein>
    <submittedName>
        <fullName evidence="1">Uncharacterized protein</fullName>
    </submittedName>
</protein>
<proteinExistence type="predicted"/>
<organism evidence="1 2">
    <name type="scientific">Streblomastix strix</name>
    <dbReference type="NCBI Taxonomy" id="222440"/>
    <lineage>
        <taxon>Eukaryota</taxon>
        <taxon>Metamonada</taxon>
        <taxon>Preaxostyla</taxon>
        <taxon>Oxymonadida</taxon>
        <taxon>Streblomastigidae</taxon>
        <taxon>Streblomastix</taxon>
    </lineage>
</organism>
<reference evidence="1 2" key="1">
    <citation type="submission" date="2019-03" db="EMBL/GenBank/DDBJ databases">
        <title>Single cell metagenomics reveals metabolic interactions within the superorganism composed of flagellate Streblomastix strix and complex community of Bacteroidetes bacteria on its surface.</title>
        <authorList>
            <person name="Treitli S.C."/>
            <person name="Kolisko M."/>
            <person name="Husnik F."/>
            <person name="Keeling P."/>
            <person name="Hampl V."/>
        </authorList>
    </citation>
    <scope>NUCLEOTIDE SEQUENCE [LARGE SCALE GENOMIC DNA]</scope>
    <source>
        <strain evidence="1">ST1C</strain>
    </source>
</reference>
<evidence type="ECO:0000313" key="1">
    <source>
        <dbReference type="EMBL" id="KAA6362993.1"/>
    </source>
</evidence>
<sequence length="90" mass="10367">MESILRTKNTTQQRTLFTEIRKSIIVKRVISQAKRDEDKEDYSVDDEEYMFSSKPAKAAVLSTPLDILSNNRTTKDIVDDDEIELFNGPL</sequence>
<comment type="caution">
    <text evidence="1">The sequence shown here is derived from an EMBL/GenBank/DDBJ whole genome shotgun (WGS) entry which is preliminary data.</text>
</comment>
<gene>
    <name evidence="1" type="ORF">EZS28_041480</name>
</gene>
<dbReference type="EMBL" id="SNRW01023459">
    <property type="protein sequence ID" value="KAA6362993.1"/>
    <property type="molecule type" value="Genomic_DNA"/>
</dbReference>
<name>A0A5J4TYI0_9EUKA</name>
<dbReference type="Proteomes" id="UP000324800">
    <property type="component" value="Unassembled WGS sequence"/>
</dbReference>
<accession>A0A5J4TYI0</accession>
<dbReference type="AlphaFoldDB" id="A0A5J4TYI0"/>